<evidence type="ECO:0000313" key="1">
    <source>
        <dbReference type="EMBL" id="RNL55920.1"/>
    </source>
</evidence>
<dbReference type="RefSeq" id="WP_123204573.1">
    <property type="nucleotide sequence ID" value="NZ_RBEE01000004.1"/>
</dbReference>
<dbReference type="AlphaFoldDB" id="A0A3N0C0X6"/>
<dbReference type="Pfam" id="PF12543">
    <property type="entry name" value="DUF3738"/>
    <property type="match status" value="1"/>
</dbReference>
<proteinExistence type="predicted"/>
<keyword evidence="2" id="KW-1185">Reference proteome</keyword>
<comment type="caution">
    <text evidence="1">The sequence shown here is derived from an EMBL/GenBank/DDBJ whole genome shotgun (WGS) entry which is preliminary data.</text>
</comment>
<dbReference type="Proteomes" id="UP000274046">
    <property type="component" value="Unassembled WGS sequence"/>
</dbReference>
<reference evidence="1 2" key="1">
    <citation type="submission" date="2018-10" db="EMBL/GenBank/DDBJ databases">
        <title>Genome sequencing of Pedobacter jejuensis TNB23.</title>
        <authorList>
            <person name="Cho Y.-J."/>
            <person name="Cho A."/>
            <person name="Kim O.-S."/>
        </authorList>
    </citation>
    <scope>NUCLEOTIDE SEQUENCE [LARGE SCALE GENOMIC DNA]</scope>
    <source>
        <strain evidence="1 2">TNB23</strain>
    </source>
</reference>
<organism evidence="1 2">
    <name type="scientific">Pedobacter jejuensis</name>
    <dbReference type="NCBI Taxonomy" id="1268550"/>
    <lineage>
        <taxon>Bacteria</taxon>
        <taxon>Pseudomonadati</taxon>
        <taxon>Bacteroidota</taxon>
        <taxon>Sphingobacteriia</taxon>
        <taxon>Sphingobacteriales</taxon>
        <taxon>Sphingobacteriaceae</taxon>
        <taxon>Pedobacter</taxon>
    </lineage>
</organism>
<name>A0A3N0C0X6_9SPHI</name>
<evidence type="ECO:0000313" key="2">
    <source>
        <dbReference type="Proteomes" id="UP000274046"/>
    </source>
</evidence>
<dbReference type="InterPro" id="IPR017801">
    <property type="entry name" value="DUF3738"/>
</dbReference>
<dbReference type="OrthoDB" id="1118217at2"/>
<gene>
    <name evidence="1" type="ORF">D7004_03985</name>
</gene>
<sequence length="286" mass="32229">MPSAMTGQIPEGGQYHALLGSILPEYPIAITDPENITNQVIADVLAGMRIDLPLKADIITKDPWSTYFRVIDTIKEKFTLLPKIDGLPSSSRNYKNDSIFKDRRISMINISLELAYRIAYGELPYGRTVDLTCKDNAIEKSKMYCIDLIVPKGQEAELLPTLRKHLQEKLTLKANLEKRLKPVYVLTAVDNIKFPSLKRSNSTKGDFQGSGDTFSGEGIKLRHVAQYLEEFGLVDLPVVDGTNNTERYNITFTFIPEKKGDLEKSLANLGLKLTKSEREIDMLVFR</sequence>
<dbReference type="EMBL" id="RBEE01000004">
    <property type="protein sequence ID" value="RNL55920.1"/>
    <property type="molecule type" value="Genomic_DNA"/>
</dbReference>
<accession>A0A3N0C0X6</accession>
<protein>
    <submittedName>
        <fullName evidence="1">DUF3738 domain-containing protein</fullName>
    </submittedName>
</protein>